<dbReference type="EMBL" id="JARAWN010000064">
    <property type="protein sequence ID" value="MDX3130820.1"/>
    <property type="molecule type" value="Genomic_DNA"/>
</dbReference>
<evidence type="ECO:0000256" key="1">
    <source>
        <dbReference type="SAM" id="Phobius"/>
    </source>
</evidence>
<comment type="caution">
    <text evidence="2">The sequence shown here is derived from an EMBL/GenBank/DDBJ whole genome shotgun (WGS) entry which is preliminary data.</text>
</comment>
<keyword evidence="1" id="KW-0472">Membrane</keyword>
<reference evidence="2" key="1">
    <citation type="journal article" date="2023" name="Microb. Genom.">
        <title>Mesoterricola silvestris gen. nov., sp. nov., Mesoterricola sediminis sp. nov., Geothrix oryzae sp. nov., Geothrix edaphica sp. nov., Geothrix rubra sp. nov., and Geothrix limicola sp. nov., six novel members of Acidobacteriota isolated from soils.</title>
        <authorList>
            <person name="Weisberg A.J."/>
            <person name="Pearce E."/>
            <person name="Kramer C.G."/>
            <person name="Chang J.H."/>
            <person name="Clarke C.R."/>
        </authorList>
    </citation>
    <scope>NUCLEOTIDE SEQUENCE</scope>
    <source>
        <strain evidence="2">ND06-05F</strain>
    </source>
</reference>
<evidence type="ECO:0000313" key="2">
    <source>
        <dbReference type="EMBL" id="MDX3130820.1"/>
    </source>
</evidence>
<accession>A0AAJ2PNI0</accession>
<feature type="transmembrane region" description="Helical" evidence="1">
    <location>
        <begin position="20"/>
        <end position="41"/>
    </location>
</feature>
<evidence type="ECO:0000313" key="3">
    <source>
        <dbReference type="Proteomes" id="UP001273589"/>
    </source>
</evidence>
<keyword evidence="1" id="KW-0812">Transmembrane</keyword>
<proteinExistence type="predicted"/>
<protein>
    <submittedName>
        <fullName evidence="2">Uncharacterized protein</fullName>
    </submittedName>
</protein>
<keyword evidence="1" id="KW-1133">Transmembrane helix</keyword>
<dbReference type="RefSeq" id="WP_319691699.1">
    <property type="nucleotide sequence ID" value="NZ_JARAWN010000064.1"/>
</dbReference>
<sequence>MPAVRYLPLQQPVMRTLLRLAADAMAVLFMAAIAVVVWVVAQLGGGGVLLASLLAFPGCGLVAAAIRHIRRRVHGR</sequence>
<organism evidence="2 3">
    <name type="scientific">Streptomyces europaeiscabiei</name>
    <dbReference type="NCBI Taxonomy" id="146819"/>
    <lineage>
        <taxon>Bacteria</taxon>
        <taxon>Bacillati</taxon>
        <taxon>Actinomycetota</taxon>
        <taxon>Actinomycetes</taxon>
        <taxon>Kitasatosporales</taxon>
        <taxon>Streptomycetaceae</taxon>
        <taxon>Streptomyces</taxon>
    </lineage>
</organism>
<feature type="transmembrane region" description="Helical" evidence="1">
    <location>
        <begin position="47"/>
        <end position="66"/>
    </location>
</feature>
<gene>
    <name evidence="2" type="ORF">PV367_13695</name>
</gene>
<name>A0AAJ2PNI0_9ACTN</name>
<dbReference type="AlphaFoldDB" id="A0AAJ2PNI0"/>
<dbReference type="Proteomes" id="UP001273589">
    <property type="component" value="Unassembled WGS sequence"/>
</dbReference>